<dbReference type="GO" id="GO:0071555">
    <property type="term" value="P:cell wall organization"/>
    <property type="evidence" value="ECO:0007669"/>
    <property type="project" value="InterPro"/>
</dbReference>
<dbReference type="NCBIfam" id="TIGR00229">
    <property type="entry name" value="sensory_box"/>
    <property type="match status" value="1"/>
</dbReference>
<dbReference type="InterPro" id="IPR013655">
    <property type="entry name" value="PAS_fold_3"/>
</dbReference>
<dbReference type="GO" id="GO:0043709">
    <property type="term" value="P:cell adhesion involved in single-species biofilm formation"/>
    <property type="evidence" value="ECO:0007669"/>
    <property type="project" value="TreeGrafter"/>
</dbReference>
<evidence type="ECO:0000256" key="1">
    <source>
        <dbReference type="ARBA" id="ARBA00004651"/>
    </source>
</evidence>
<accession>A0A1M6ETG4</accession>
<evidence type="ECO:0000259" key="8">
    <source>
        <dbReference type="PROSITE" id="PS50113"/>
    </source>
</evidence>
<dbReference type="InterPro" id="IPR000014">
    <property type="entry name" value="PAS"/>
</dbReference>
<keyword evidence="4 6" id="KW-1133">Transmembrane helix</keyword>
<sequence>MFSELIINLFITVAVISFSGQVLRDKPITYKSPLSLRMLIGMGAGILGMLLINYSIEPADNIFIDLRHISIMISALYGGIVSSFICATCISIFRVVLTGINTTSAIAVFMSFLMATFCGIISFTKLSRYKKYILMNIFNVASSSFSIYTLLKKERNLNIVMGNYFVICFLAIVAVYLVTTYTNYTNRTYREMSYFKFMADNLSDLVSTHLPDGTFLYLSSSCENLLGYDPKELVGTTPYRLFHPSDLPEIEKFHNTVITSRIPVLITYRIQKRDNNYVWFETTTRNVLNKDGSIKELVCVSRDISERKTTEQMLLEANDKLSKLSYIDGLTEIANRRYFDEFLTTHWNEAINNTYTISLLILDIDYFKKYNDAYGHLQGDECLKKVAKTLKEVTINTNYLAARYGGEEFALVLPKVSQKEALAIGERLRQKVESLGIPHKDSLIKPFLTISIGISSALPINSTAPDKLIHESDLALYKSKSSGRNKVMVFEEEINKY</sequence>
<reference evidence="10 11" key="1">
    <citation type="submission" date="2016-11" db="EMBL/GenBank/DDBJ databases">
        <authorList>
            <person name="Jaros S."/>
            <person name="Januszkiewicz K."/>
            <person name="Wedrychowicz H."/>
        </authorList>
    </citation>
    <scope>NUCLEOTIDE SEQUENCE [LARGE SCALE GENOMIC DNA]</scope>
    <source>
        <strain evidence="10 11">DSM 21864</strain>
    </source>
</reference>
<feature type="transmembrane region" description="Helical" evidence="6">
    <location>
        <begin position="163"/>
        <end position="184"/>
    </location>
</feature>
<dbReference type="SMART" id="SM00267">
    <property type="entry name" value="GGDEF"/>
    <property type="match status" value="1"/>
</dbReference>
<dbReference type="Pfam" id="PF08447">
    <property type="entry name" value="PAS_3"/>
    <property type="match status" value="1"/>
</dbReference>
<evidence type="ECO:0000313" key="11">
    <source>
        <dbReference type="Proteomes" id="UP000184080"/>
    </source>
</evidence>
<dbReference type="InterPro" id="IPR035965">
    <property type="entry name" value="PAS-like_dom_sf"/>
</dbReference>
<feature type="transmembrane region" description="Helical" evidence="6">
    <location>
        <begin position="35"/>
        <end position="56"/>
    </location>
</feature>
<dbReference type="InterPro" id="IPR000160">
    <property type="entry name" value="GGDEF_dom"/>
</dbReference>
<dbReference type="InterPro" id="IPR001610">
    <property type="entry name" value="PAC"/>
</dbReference>
<feature type="domain" description="GGDEF" evidence="9">
    <location>
        <begin position="355"/>
        <end position="492"/>
    </location>
</feature>
<feature type="domain" description="PAS" evidence="7">
    <location>
        <begin position="191"/>
        <end position="261"/>
    </location>
</feature>
<evidence type="ECO:0000313" key="10">
    <source>
        <dbReference type="EMBL" id="SHI88784.1"/>
    </source>
</evidence>
<dbReference type="GO" id="GO:0052621">
    <property type="term" value="F:diguanylate cyclase activity"/>
    <property type="evidence" value="ECO:0007669"/>
    <property type="project" value="TreeGrafter"/>
</dbReference>
<dbReference type="FunFam" id="3.30.70.270:FF:000001">
    <property type="entry name" value="Diguanylate cyclase domain protein"/>
    <property type="match status" value="1"/>
</dbReference>
<evidence type="ECO:0000256" key="3">
    <source>
        <dbReference type="ARBA" id="ARBA00022692"/>
    </source>
</evidence>
<feature type="domain" description="PAC" evidence="8">
    <location>
        <begin position="264"/>
        <end position="316"/>
    </location>
</feature>
<dbReference type="SMART" id="SM00086">
    <property type="entry name" value="PAC"/>
    <property type="match status" value="1"/>
</dbReference>
<dbReference type="AlphaFoldDB" id="A0A1M6ETG4"/>
<dbReference type="SUPFAM" id="SSF55785">
    <property type="entry name" value="PYP-like sensor domain (PAS domain)"/>
    <property type="match status" value="1"/>
</dbReference>
<dbReference type="InterPro" id="IPR000700">
    <property type="entry name" value="PAS-assoc_C"/>
</dbReference>
<name>A0A1M6ETG4_9CLOT</name>
<dbReference type="InterPro" id="IPR011620">
    <property type="entry name" value="Sig_transdc_His_kinase_LytS_TM"/>
</dbReference>
<dbReference type="PROSITE" id="PS50113">
    <property type="entry name" value="PAC"/>
    <property type="match status" value="1"/>
</dbReference>
<proteinExistence type="predicted"/>
<dbReference type="Gene3D" id="3.30.450.20">
    <property type="entry name" value="PAS domain"/>
    <property type="match status" value="1"/>
</dbReference>
<dbReference type="PANTHER" id="PTHR45138:SF9">
    <property type="entry name" value="DIGUANYLATE CYCLASE DGCM-RELATED"/>
    <property type="match status" value="1"/>
</dbReference>
<keyword evidence="3 6" id="KW-0812">Transmembrane</keyword>
<comment type="subcellular location">
    <subcellularLocation>
        <location evidence="1">Cell membrane</location>
        <topology evidence="1">Multi-pass membrane protein</topology>
    </subcellularLocation>
</comment>
<dbReference type="NCBIfam" id="TIGR00254">
    <property type="entry name" value="GGDEF"/>
    <property type="match status" value="1"/>
</dbReference>
<feature type="transmembrane region" description="Helical" evidence="6">
    <location>
        <begin position="6"/>
        <end position="23"/>
    </location>
</feature>
<evidence type="ECO:0000259" key="7">
    <source>
        <dbReference type="PROSITE" id="PS50112"/>
    </source>
</evidence>
<dbReference type="InterPro" id="IPR050469">
    <property type="entry name" value="Diguanylate_Cyclase"/>
</dbReference>
<feature type="transmembrane region" description="Helical" evidence="6">
    <location>
        <begin position="132"/>
        <end position="151"/>
    </location>
</feature>
<dbReference type="RefSeq" id="WP_073005477.1">
    <property type="nucleotide sequence ID" value="NZ_FQZO01000002.1"/>
</dbReference>
<dbReference type="EMBL" id="FQZO01000002">
    <property type="protein sequence ID" value="SHI88784.1"/>
    <property type="molecule type" value="Genomic_DNA"/>
</dbReference>
<evidence type="ECO:0000256" key="5">
    <source>
        <dbReference type="ARBA" id="ARBA00023136"/>
    </source>
</evidence>
<dbReference type="GO" id="GO:1902201">
    <property type="term" value="P:negative regulation of bacterial-type flagellum-dependent cell motility"/>
    <property type="evidence" value="ECO:0007669"/>
    <property type="project" value="TreeGrafter"/>
</dbReference>
<dbReference type="GO" id="GO:0005886">
    <property type="term" value="C:plasma membrane"/>
    <property type="evidence" value="ECO:0007669"/>
    <property type="project" value="UniProtKB-SubCell"/>
</dbReference>
<dbReference type="InterPro" id="IPR043128">
    <property type="entry name" value="Rev_trsase/Diguanyl_cyclase"/>
</dbReference>
<protein>
    <submittedName>
        <fullName evidence="10">PAS domain S-box-containing protein/diguanylate cyclase (GGDEF) domain-containing protein</fullName>
    </submittedName>
</protein>
<gene>
    <name evidence="10" type="ORF">SAMN05444401_1688</name>
</gene>
<dbReference type="OrthoDB" id="9805474at2"/>
<dbReference type="SUPFAM" id="SSF55073">
    <property type="entry name" value="Nucleotide cyclase"/>
    <property type="match status" value="1"/>
</dbReference>
<dbReference type="CDD" id="cd01949">
    <property type="entry name" value="GGDEF"/>
    <property type="match status" value="1"/>
</dbReference>
<organism evidence="10 11">
    <name type="scientific">Clostridium amylolyticum</name>
    <dbReference type="NCBI Taxonomy" id="1121298"/>
    <lineage>
        <taxon>Bacteria</taxon>
        <taxon>Bacillati</taxon>
        <taxon>Bacillota</taxon>
        <taxon>Clostridia</taxon>
        <taxon>Eubacteriales</taxon>
        <taxon>Clostridiaceae</taxon>
        <taxon>Clostridium</taxon>
    </lineage>
</organism>
<dbReference type="Proteomes" id="UP000184080">
    <property type="component" value="Unassembled WGS sequence"/>
</dbReference>
<evidence type="ECO:0000256" key="6">
    <source>
        <dbReference type="SAM" id="Phobius"/>
    </source>
</evidence>
<dbReference type="Gene3D" id="3.30.70.270">
    <property type="match status" value="1"/>
</dbReference>
<dbReference type="InterPro" id="IPR029787">
    <property type="entry name" value="Nucleotide_cyclase"/>
</dbReference>
<dbReference type="SMART" id="SM00091">
    <property type="entry name" value="PAS"/>
    <property type="match status" value="1"/>
</dbReference>
<dbReference type="STRING" id="1121298.SAMN05444401_1688"/>
<dbReference type="GO" id="GO:0000155">
    <property type="term" value="F:phosphorelay sensor kinase activity"/>
    <property type="evidence" value="ECO:0007669"/>
    <property type="project" value="InterPro"/>
</dbReference>
<dbReference type="Pfam" id="PF07694">
    <property type="entry name" value="5TM-5TMR_LYT"/>
    <property type="match status" value="1"/>
</dbReference>
<dbReference type="Pfam" id="PF00990">
    <property type="entry name" value="GGDEF"/>
    <property type="match status" value="1"/>
</dbReference>
<dbReference type="PANTHER" id="PTHR45138">
    <property type="entry name" value="REGULATORY COMPONENTS OF SENSORY TRANSDUCTION SYSTEM"/>
    <property type="match status" value="1"/>
</dbReference>
<feature type="transmembrane region" description="Helical" evidence="6">
    <location>
        <begin position="105"/>
        <end position="126"/>
    </location>
</feature>
<evidence type="ECO:0000256" key="2">
    <source>
        <dbReference type="ARBA" id="ARBA00022475"/>
    </source>
</evidence>
<dbReference type="CDD" id="cd00130">
    <property type="entry name" value="PAS"/>
    <property type="match status" value="1"/>
</dbReference>
<evidence type="ECO:0000259" key="9">
    <source>
        <dbReference type="PROSITE" id="PS50887"/>
    </source>
</evidence>
<dbReference type="PROSITE" id="PS50887">
    <property type="entry name" value="GGDEF"/>
    <property type="match status" value="1"/>
</dbReference>
<dbReference type="PROSITE" id="PS50112">
    <property type="entry name" value="PAS"/>
    <property type="match status" value="1"/>
</dbReference>
<feature type="transmembrane region" description="Helical" evidence="6">
    <location>
        <begin position="68"/>
        <end position="93"/>
    </location>
</feature>
<keyword evidence="11" id="KW-1185">Reference proteome</keyword>
<keyword evidence="5 6" id="KW-0472">Membrane</keyword>
<keyword evidence="2" id="KW-1003">Cell membrane</keyword>
<evidence type="ECO:0000256" key="4">
    <source>
        <dbReference type="ARBA" id="ARBA00022989"/>
    </source>
</evidence>